<evidence type="ECO:0000313" key="2">
    <source>
        <dbReference type="Proteomes" id="UP001204953"/>
    </source>
</evidence>
<accession>A0AAE3KKN8</accession>
<protein>
    <submittedName>
        <fullName evidence="1">Uncharacterized protein</fullName>
    </submittedName>
</protein>
<reference evidence="1" key="1">
    <citation type="submission" date="2022-06" db="EMBL/GenBank/DDBJ databases">
        <title>New cyanobacteria of genus Symplocastrum in benthos of Lake Baikal.</title>
        <authorList>
            <person name="Sorokovikova E."/>
            <person name="Tikhonova I."/>
            <person name="Krasnopeev A."/>
            <person name="Evseev P."/>
            <person name="Gladkikh A."/>
            <person name="Belykh O."/>
        </authorList>
    </citation>
    <scope>NUCLEOTIDE SEQUENCE</scope>
    <source>
        <strain evidence="1">BBK-W-15</strain>
    </source>
</reference>
<evidence type="ECO:0000313" key="1">
    <source>
        <dbReference type="EMBL" id="MCP2727304.1"/>
    </source>
</evidence>
<dbReference type="AlphaFoldDB" id="A0AAE3KKN8"/>
<dbReference type="EMBL" id="JAMZMM010000011">
    <property type="protein sequence ID" value="MCP2727304.1"/>
    <property type="molecule type" value="Genomic_DNA"/>
</dbReference>
<organism evidence="1 2">
    <name type="scientific">Limnofasciculus baicalensis BBK-W-15</name>
    <dbReference type="NCBI Taxonomy" id="2699891"/>
    <lineage>
        <taxon>Bacteria</taxon>
        <taxon>Bacillati</taxon>
        <taxon>Cyanobacteriota</taxon>
        <taxon>Cyanophyceae</taxon>
        <taxon>Coleofasciculales</taxon>
        <taxon>Coleofasciculaceae</taxon>
        <taxon>Limnofasciculus</taxon>
        <taxon>Limnofasciculus baicalensis</taxon>
    </lineage>
</organism>
<comment type="caution">
    <text evidence="1">The sequence shown here is derived from an EMBL/GenBank/DDBJ whole genome shotgun (WGS) entry which is preliminary data.</text>
</comment>
<dbReference type="Proteomes" id="UP001204953">
    <property type="component" value="Unassembled WGS sequence"/>
</dbReference>
<proteinExistence type="predicted"/>
<sequence length="71" mass="7956">MCLTCGCSDNAQPTLTNLQTGETMAIIPDNSKDNQRCLEYGKTVNPKIRIFEVSATTGVGLESWYEWLRNQ</sequence>
<name>A0AAE3KKN8_9CYAN</name>
<keyword evidence="2" id="KW-1185">Reference proteome</keyword>
<gene>
    <name evidence="1" type="ORF">NJ959_02300</name>
</gene>
<dbReference type="RefSeq" id="WP_254010122.1">
    <property type="nucleotide sequence ID" value="NZ_JAMZMM010000011.1"/>
</dbReference>